<feature type="compositionally biased region" description="Acidic residues" evidence="3">
    <location>
        <begin position="40"/>
        <end position="49"/>
    </location>
</feature>
<feature type="compositionally biased region" description="Low complexity" evidence="3">
    <location>
        <begin position="71"/>
        <end position="86"/>
    </location>
</feature>
<sequence length="332" mass="34823">MAAGTPGEGKEPGSSLSTSASPADLAGADRGGVDAPGELDSLDGLDSLDDLMGGPDPRNPPVAAVPAQGLAPAYGPARARGRGYAAPEPPAADPLRDRTVRSFGGHLARGAGELMITCGVIVVLFLCYQLWITDIFAARTQDQIRHDLTTAWAKQPLPKPAAGGADPRKRSSVPPVELGDGIAVLRVPRFGTDYAPVVVEGVSTADLRRGPGHFPGSAMPGEIGNFVVSGHRTTYGKPFSRVDELKVGDPIVVEVADRYFTYRVTGSEIVDPHRLDVTYPVPGHLGEAPTKARMTLTTCHPRFSAKSRLIVFAELDETRDKGDGPPPVLTGG</sequence>
<accession>A0A0S4QF60</accession>
<keyword evidence="4" id="KW-1133">Transmembrane helix</keyword>
<protein>
    <submittedName>
        <fullName evidence="5">Sortase A</fullName>
    </submittedName>
</protein>
<proteinExistence type="predicted"/>
<dbReference type="Pfam" id="PF04203">
    <property type="entry name" value="Sortase"/>
    <property type="match status" value="1"/>
</dbReference>
<dbReference type="InterPro" id="IPR042003">
    <property type="entry name" value="Sortase_E"/>
</dbReference>
<evidence type="ECO:0000256" key="2">
    <source>
        <dbReference type="PIRSR" id="PIRSR605754-1"/>
    </source>
</evidence>
<dbReference type="AlphaFoldDB" id="A0A0S4QF60"/>
<dbReference type="RefSeq" id="WP_091270750.1">
    <property type="nucleotide sequence ID" value="NZ_FAOZ01000001.1"/>
</dbReference>
<dbReference type="NCBIfam" id="TIGR01076">
    <property type="entry name" value="sortase_fam"/>
    <property type="match status" value="1"/>
</dbReference>
<keyword evidence="6" id="KW-1185">Reference proteome</keyword>
<dbReference type="InterPro" id="IPR053465">
    <property type="entry name" value="Sortase_Class_E"/>
</dbReference>
<keyword evidence="4" id="KW-0472">Membrane</keyword>
<dbReference type="SUPFAM" id="SSF63817">
    <property type="entry name" value="Sortase"/>
    <property type="match status" value="1"/>
</dbReference>
<keyword evidence="1" id="KW-0378">Hydrolase</keyword>
<name>A0A0S4QF60_9ACTN</name>
<gene>
    <name evidence="5" type="ORF">Ga0074812_101305</name>
</gene>
<organism evidence="5 6">
    <name type="scientific">Parafrankia irregularis</name>
    <dbReference type="NCBI Taxonomy" id="795642"/>
    <lineage>
        <taxon>Bacteria</taxon>
        <taxon>Bacillati</taxon>
        <taxon>Actinomycetota</taxon>
        <taxon>Actinomycetes</taxon>
        <taxon>Frankiales</taxon>
        <taxon>Frankiaceae</taxon>
        <taxon>Parafrankia</taxon>
    </lineage>
</organism>
<dbReference type="InterPro" id="IPR005754">
    <property type="entry name" value="Sortase"/>
</dbReference>
<evidence type="ECO:0000256" key="1">
    <source>
        <dbReference type="ARBA" id="ARBA00022801"/>
    </source>
</evidence>
<reference evidence="6" key="1">
    <citation type="submission" date="2015-11" db="EMBL/GenBank/DDBJ databases">
        <authorList>
            <person name="Varghese N."/>
        </authorList>
    </citation>
    <scope>NUCLEOTIDE SEQUENCE [LARGE SCALE GENOMIC DNA]</scope>
    <source>
        <strain evidence="6">DSM 45899</strain>
    </source>
</reference>
<feature type="transmembrane region" description="Helical" evidence="4">
    <location>
        <begin position="111"/>
        <end position="131"/>
    </location>
</feature>
<dbReference type="Gene3D" id="2.40.260.10">
    <property type="entry name" value="Sortase"/>
    <property type="match status" value="1"/>
</dbReference>
<dbReference type="CDD" id="cd05830">
    <property type="entry name" value="Sortase_E"/>
    <property type="match status" value="1"/>
</dbReference>
<dbReference type="GO" id="GO:0016787">
    <property type="term" value="F:hydrolase activity"/>
    <property type="evidence" value="ECO:0007669"/>
    <property type="project" value="UniProtKB-KW"/>
</dbReference>
<feature type="region of interest" description="Disordered" evidence="3">
    <location>
        <begin position="1"/>
        <end position="97"/>
    </location>
</feature>
<dbReference type="InterPro" id="IPR023365">
    <property type="entry name" value="Sortase_dom-sf"/>
</dbReference>
<feature type="region of interest" description="Disordered" evidence="3">
    <location>
        <begin position="155"/>
        <end position="174"/>
    </location>
</feature>
<evidence type="ECO:0000313" key="5">
    <source>
        <dbReference type="EMBL" id="CUU53807.1"/>
    </source>
</evidence>
<evidence type="ECO:0000256" key="4">
    <source>
        <dbReference type="SAM" id="Phobius"/>
    </source>
</evidence>
<dbReference type="NCBIfam" id="NF033747">
    <property type="entry name" value="class_E_sortase"/>
    <property type="match status" value="1"/>
</dbReference>
<dbReference type="EMBL" id="FAOZ01000001">
    <property type="protein sequence ID" value="CUU53807.1"/>
    <property type="molecule type" value="Genomic_DNA"/>
</dbReference>
<feature type="active site" description="Proton donor/acceptor" evidence="2">
    <location>
        <position position="231"/>
    </location>
</feature>
<keyword evidence="4" id="KW-0812">Transmembrane</keyword>
<feature type="active site" description="Acyl-thioester intermediate" evidence="2">
    <location>
        <position position="299"/>
    </location>
</feature>
<evidence type="ECO:0000256" key="3">
    <source>
        <dbReference type="SAM" id="MobiDB-lite"/>
    </source>
</evidence>
<evidence type="ECO:0000313" key="6">
    <source>
        <dbReference type="Proteomes" id="UP000198802"/>
    </source>
</evidence>
<dbReference type="Proteomes" id="UP000198802">
    <property type="component" value="Unassembled WGS sequence"/>
</dbReference>